<reference evidence="2" key="1">
    <citation type="journal article" date="2020" name="Nature">
        <title>Giant virus diversity and host interactions through global metagenomics.</title>
        <authorList>
            <person name="Schulz F."/>
            <person name="Roux S."/>
            <person name="Paez-Espino D."/>
            <person name="Jungbluth S."/>
            <person name="Walsh D.A."/>
            <person name="Denef V.J."/>
            <person name="McMahon K.D."/>
            <person name="Konstantinidis K.T."/>
            <person name="Eloe-Fadrosh E.A."/>
            <person name="Kyrpides N.C."/>
            <person name="Woyke T."/>
        </authorList>
    </citation>
    <scope>NUCLEOTIDE SEQUENCE</scope>
    <source>
        <strain evidence="2">GVMAG-M-3300023179-138</strain>
    </source>
</reference>
<feature type="region of interest" description="Disordered" evidence="1">
    <location>
        <begin position="21"/>
        <end position="85"/>
    </location>
</feature>
<proteinExistence type="predicted"/>
<dbReference type="AlphaFoldDB" id="A0A6C0E9Y2"/>
<organism evidence="2">
    <name type="scientific">viral metagenome</name>
    <dbReference type="NCBI Taxonomy" id="1070528"/>
    <lineage>
        <taxon>unclassified sequences</taxon>
        <taxon>metagenomes</taxon>
        <taxon>organismal metagenomes</taxon>
    </lineage>
</organism>
<feature type="compositionally biased region" description="Polar residues" evidence="1">
    <location>
        <begin position="31"/>
        <end position="43"/>
    </location>
</feature>
<accession>A0A6C0E9Y2</accession>
<dbReference type="EMBL" id="MN739743">
    <property type="protein sequence ID" value="QHT24195.1"/>
    <property type="molecule type" value="Genomic_DNA"/>
</dbReference>
<name>A0A6C0E9Y2_9ZZZZ</name>
<protein>
    <submittedName>
        <fullName evidence="2">Uncharacterized protein</fullName>
    </submittedName>
</protein>
<evidence type="ECO:0000256" key="1">
    <source>
        <dbReference type="SAM" id="MobiDB-lite"/>
    </source>
</evidence>
<evidence type="ECO:0000313" key="2">
    <source>
        <dbReference type="EMBL" id="QHT24195.1"/>
    </source>
</evidence>
<sequence length="631" mass="68591">MEVAALIGLLGLGYVVTSSSKKEGDEGFATSEASGSARRNGSISEGFATIGEQPPFLPNGGQPPYLYPQSRTPPGDATVPGSPRQPQVAYANTVRDELPPSIRKALFSSPVPATSMNVPGAEAPPNYNSGKTIISPLTGLPMPTDEFTHNNMVPFFRGSVKQNISDEANRSKLDSMIGTGYDQIEKREQAPLFDPHREPTGNVTGLESFTNFAQDRIISSSNRAFEKPTESVMVGPGIKQGYSSLPIGGYQQFEVLEEARRYRNVDELRVASKPKITYEGMVNAGKAIGTQRGQIGEVRKYHPDKFFMNENGERNFTSAVSEITKPQIRSTQVFKFQSRPETTTQMQGPAIASDSVAGYAEPNYLLYTTQRDVTGERVDYNSNFKAAGAPQALTVYDPNDVARTTIRETTGAYDYVGIALGVDAQKLTVYDPTDIMRPTLRNTNAEVDTALNVTRAGVPGERTLQFPDGWKPTSKAELAGASARTNAAGLARATGEQVYDTAYAMRQNPIKELTAQGRRPVAGNGNLPVFNGEDNVNLSYRKITNDVINDRDNTANRVVSQSPGAADIGIMRPRQILQINVARDRNTHDVLDMLDNNPYALPVYRIAQQAPTARGLRGFTPGPAEMALRGH</sequence>